<name>A0A1Y2E137_9PEZI</name>
<dbReference type="GeneID" id="63770699"/>
<feature type="transmembrane region" description="Helical" evidence="1">
    <location>
        <begin position="450"/>
        <end position="472"/>
    </location>
</feature>
<feature type="transmembrane region" description="Helical" evidence="1">
    <location>
        <begin position="88"/>
        <end position="112"/>
    </location>
</feature>
<organism evidence="2 3">
    <name type="scientific">Pseudomassariella vexata</name>
    <dbReference type="NCBI Taxonomy" id="1141098"/>
    <lineage>
        <taxon>Eukaryota</taxon>
        <taxon>Fungi</taxon>
        <taxon>Dikarya</taxon>
        <taxon>Ascomycota</taxon>
        <taxon>Pezizomycotina</taxon>
        <taxon>Sordariomycetes</taxon>
        <taxon>Xylariomycetidae</taxon>
        <taxon>Amphisphaeriales</taxon>
        <taxon>Pseudomassariaceae</taxon>
        <taxon>Pseudomassariella</taxon>
    </lineage>
</organism>
<dbReference type="Pfam" id="PF06772">
    <property type="entry name" value="LtrA"/>
    <property type="match status" value="1"/>
</dbReference>
<feature type="non-terminal residue" evidence="2">
    <location>
        <position position="509"/>
    </location>
</feature>
<dbReference type="EMBL" id="MCFJ01000006">
    <property type="protein sequence ID" value="ORY65271.1"/>
    <property type="molecule type" value="Genomic_DNA"/>
</dbReference>
<feature type="transmembrane region" description="Helical" evidence="1">
    <location>
        <begin position="224"/>
        <end position="242"/>
    </location>
</feature>
<proteinExistence type="predicted"/>
<feature type="transmembrane region" description="Helical" evidence="1">
    <location>
        <begin position="155"/>
        <end position="177"/>
    </location>
</feature>
<protein>
    <recommendedName>
        <fullName evidence="4">Bacterial low temperature requirement A protein-domain-containing protein</fullName>
    </recommendedName>
</protein>
<feature type="transmembrane region" description="Helical" evidence="1">
    <location>
        <begin position="254"/>
        <end position="271"/>
    </location>
</feature>
<feature type="non-terminal residue" evidence="2">
    <location>
        <position position="1"/>
    </location>
</feature>
<feature type="transmembrane region" description="Helical" evidence="1">
    <location>
        <begin position="27"/>
        <end position="47"/>
    </location>
</feature>
<feature type="transmembrane region" description="Helical" evidence="1">
    <location>
        <begin position="415"/>
        <end position="438"/>
    </location>
</feature>
<comment type="caution">
    <text evidence="2">The sequence shown here is derived from an EMBL/GenBank/DDBJ whole genome shotgun (WGS) entry which is preliminary data.</text>
</comment>
<feature type="transmembrane region" description="Helical" evidence="1">
    <location>
        <begin position="189"/>
        <end position="212"/>
    </location>
</feature>
<evidence type="ECO:0000256" key="1">
    <source>
        <dbReference type="SAM" id="Phobius"/>
    </source>
</evidence>
<dbReference type="STRING" id="1141098.A0A1Y2E137"/>
<keyword evidence="3" id="KW-1185">Reference proteome</keyword>
<gene>
    <name evidence="2" type="ORF">BCR38DRAFT_294854</name>
</gene>
<accession>A0A1Y2E137</accession>
<keyword evidence="1" id="KW-1133">Transmembrane helix</keyword>
<reference evidence="2 3" key="1">
    <citation type="submission" date="2016-07" db="EMBL/GenBank/DDBJ databases">
        <title>Pervasive Adenine N6-methylation of Active Genes in Fungi.</title>
        <authorList>
            <consortium name="DOE Joint Genome Institute"/>
            <person name="Mondo S.J."/>
            <person name="Dannebaum R.O."/>
            <person name="Kuo R.C."/>
            <person name="Labutti K."/>
            <person name="Haridas S."/>
            <person name="Kuo A."/>
            <person name="Salamov A."/>
            <person name="Ahrendt S.R."/>
            <person name="Lipzen A."/>
            <person name="Sullivan W."/>
            <person name="Andreopoulos W.B."/>
            <person name="Clum A."/>
            <person name="Lindquist E."/>
            <person name="Daum C."/>
            <person name="Ramamoorthy G.K."/>
            <person name="Gryganskyi A."/>
            <person name="Culley D."/>
            <person name="Magnuson J.K."/>
            <person name="James T.Y."/>
            <person name="O'Malley M.A."/>
            <person name="Stajich J.E."/>
            <person name="Spatafora J.W."/>
            <person name="Visel A."/>
            <person name="Grigoriev I.V."/>
        </authorList>
    </citation>
    <scope>NUCLEOTIDE SEQUENCE [LARGE SCALE GENOMIC DNA]</scope>
    <source>
        <strain evidence="2 3">CBS 129021</strain>
    </source>
</reference>
<dbReference type="PANTHER" id="PTHR42101">
    <property type="entry name" value="CHROMOSOME 16, WHOLE GENOME SHOTGUN SEQUENCE"/>
    <property type="match status" value="1"/>
</dbReference>
<feature type="transmembrane region" description="Helical" evidence="1">
    <location>
        <begin position="484"/>
        <end position="502"/>
    </location>
</feature>
<keyword evidence="1" id="KW-0472">Membrane</keyword>
<dbReference type="Proteomes" id="UP000193689">
    <property type="component" value="Unassembled WGS sequence"/>
</dbReference>
<evidence type="ECO:0000313" key="3">
    <source>
        <dbReference type="Proteomes" id="UP000193689"/>
    </source>
</evidence>
<dbReference type="OrthoDB" id="3177213at2759"/>
<dbReference type="InParanoid" id="A0A1Y2E137"/>
<feature type="transmembrane region" description="Helical" evidence="1">
    <location>
        <begin position="124"/>
        <end position="143"/>
    </location>
</feature>
<sequence length="509" mass="58616">QLFYDLWFVANLEVFSSVHEVTQNTKLYSYMGYLTILWFTWFLVGLFDVRYVTDSIFERLARTVHLGVMVGFAVVASRFHPDSQIKSIFQGLSIILMVSRLVLVVQYAAIIWHVRHFKDGKWPLTLVAVSHFLFAIIYFGLLFGFNDGQSPRIFIAWYVIAACEALLNLGLALKWKVLSFAGTHLTERMTLLTLIILGEGVITIAKNVVLIVKNQGWTSVTMGILTAAITTVYIFFMIYFDWMNHHHMTGIRQLLWTILHFPFHVALLLFMEGATQFITWWKLLEVQDFANDEFMNVAAKLSTHDNNITSEDVAHSLNDTVNHLFKQYPATYQLTINEIANILQNIGNITNWFWSSNETGFPEINQRFTRDIDNLFVTVINSIFVNFKVDPFEDNEEVDPVKMQYKAYTETNNRFILVFQYTYTTAGITLIVMTMLYVLTKRQGLTPYNILRTSLFLVLGIGLSLVTLVSIRDSHGRVFIRSPWLLPTLCIVFLCVLILTHLPKPPPLI</sequence>
<dbReference type="InterPro" id="IPR010640">
    <property type="entry name" value="Low_temperature_requirement_A"/>
</dbReference>
<dbReference type="PANTHER" id="PTHR42101:SF1">
    <property type="entry name" value="LOW TEMPERATURE REQUIREMENT A"/>
    <property type="match status" value="1"/>
</dbReference>
<dbReference type="RefSeq" id="XP_040716423.1">
    <property type="nucleotide sequence ID" value="XM_040854487.1"/>
</dbReference>
<evidence type="ECO:0000313" key="2">
    <source>
        <dbReference type="EMBL" id="ORY65271.1"/>
    </source>
</evidence>
<dbReference type="AlphaFoldDB" id="A0A1Y2E137"/>
<evidence type="ECO:0008006" key="4">
    <source>
        <dbReference type="Google" id="ProtNLM"/>
    </source>
</evidence>
<keyword evidence="1" id="KW-0812">Transmembrane</keyword>